<proteinExistence type="predicted"/>
<evidence type="ECO:0000313" key="2">
    <source>
        <dbReference type="Proteomes" id="UP001060085"/>
    </source>
</evidence>
<sequence length="218" mass="25412">MVKVKNANVGRGENYEEGGIERWKKGKREESGKKRRKITPGHRVDLSNVGGMEIIPNLFENIGWGPLLIVNELYYPEIIYEFYANLHKRRVQKLDDVTHQWVTFTVGSRDISFDDRMLNTILGTPENGIRNALIPTFGDYIGIRKIYNKHTFKRMGFSRTDEGMLVRGGQEDDDESDEEEDEGQDAINVDEEVSERPEEETFRREMRQKKRQEKVEEG</sequence>
<keyword evidence="2" id="KW-1185">Reference proteome</keyword>
<evidence type="ECO:0000313" key="1">
    <source>
        <dbReference type="EMBL" id="KAI5668177.1"/>
    </source>
</evidence>
<accession>A0ACC0B693</accession>
<name>A0ACC0B693_CATRO</name>
<dbReference type="EMBL" id="CM044704">
    <property type="protein sequence ID" value="KAI5668177.1"/>
    <property type="molecule type" value="Genomic_DNA"/>
</dbReference>
<comment type="caution">
    <text evidence="1">The sequence shown here is derived from an EMBL/GenBank/DDBJ whole genome shotgun (WGS) entry which is preliminary data.</text>
</comment>
<dbReference type="Proteomes" id="UP001060085">
    <property type="component" value="Linkage Group LG04"/>
</dbReference>
<gene>
    <name evidence="1" type="ORF">M9H77_18030</name>
</gene>
<reference evidence="2" key="1">
    <citation type="journal article" date="2023" name="Nat. Plants">
        <title>Single-cell RNA sequencing provides a high-resolution roadmap for understanding the multicellular compartmentation of specialized metabolism.</title>
        <authorList>
            <person name="Sun S."/>
            <person name="Shen X."/>
            <person name="Li Y."/>
            <person name="Li Y."/>
            <person name="Wang S."/>
            <person name="Li R."/>
            <person name="Zhang H."/>
            <person name="Shen G."/>
            <person name="Guo B."/>
            <person name="Wei J."/>
            <person name="Xu J."/>
            <person name="St-Pierre B."/>
            <person name="Chen S."/>
            <person name="Sun C."/>
        </authorList>
    </citation>
    <scope>NUCLEOTIDE SEQUENCE [LARGE SCALE GENOMIC DNA]</scope>
</reference>
<organism evidence="1 2">
    <name type="scientific">Catharanthus roseus</name>
    <name type="common">Madagascar periwinkle</name>
    <name type="synonym">Vinca rosea</name>
    <dbReference type="NCBI Taxonomy" id="4058"/>
    <lineage>
        <taxon>Eukaryota</taxon>
        <taxon>Viridiplantae</taxon>
        <taxon>Streptophyta</taxon>
        <taxon>Embryophyta</taxon>
        <taxon>Tracheophyta</taxon>
        <taxon>Spermatophyta</taxon>
        <taxon>Magnoliopsida</taxon>
        <taxon>eudicotyledons</taxon>
        <taxon>Gunneridae</taxon>
        <taxon>Pentapetalae</taxon>
        <taxon>asterids</taxon>
        <taxon>lamiids</taxon>
        <taxon>Gentianales</taxon>
        <taxon>Apocynaceae</taxon>
        <taxon>Rauvolfioideae</taxon>
        <taxon>Vinceae</taxon>
        <taxon>Catharanthinae</taxon>
        <taxon>Catharanthus</taxon>
    </lineage>
</organism>
<protein>
    <submittedName>
        <fullName evidence="1">Uncharacterized protein</fullName>
    </submittedName>
</protein>